<evidence type="ECO:0000256" key="1">
    <source>
        <dbReference type="SAM" id="MobiDB-lite"/>
    </source>
</evidence>
<feature type="region of interest" description="Disordered" evidence="1">
    <location>
        <begin position="1"/>
        <end position="75"/>
    </location>
</feature>
<reference evidence="2 3" key="1">
    <citation type="journal article" date="2024" name="Plant J.">
        <title>Genome sequences and population genomics reveal climatic adaptation and genomic divergence between two closely related sweetgum species.</title>
        <authorList>
            <person name="Xu W.Q."/>
            <person name="Ren C.Q."/>
            <person name="Zhang X.Y."/>
            <person name="Comes H.P."/>
            <person name="Liu X.H."/>
            <person name="Li Y.G."/>
            <person name="Kettle C.J."/>
            <person name="Jalonen R."/>
            <person name="Gaisberger H."/>
            <person name="Ma Y.Z."/>
            <person name="Qiu Y.X."/>
        </authorList>
    </citation>
    <scope>NUCLEOTIDE SEQUENCE [LARGE SCALE GENOMIC DNA]</scope>
    <source>
        <strain evidence="2">Hangzhou</strain>
    </source>
</reference>
<protein>
    <submittedName>
        <fullName evidence="2">Uncharacterized protein</fullName>
    </submittedName>
</protein>
<dbReference type="InterPro" id="IPR039620">
    <property type="entry name" value="BKI1/MAKR1/3/4"/>
</dbReference>
<dbReference type="GO" id="GO:0005886">
    <property type="term" value="C:plasma membrane"/>
    <property type="evidence" value="ECO:0007669"/>
    <property type="project" value="InterPro"/>
</dbReference>
<accession>A0AAP0RRZ0</accession>
<proteinExistence type="predicted"/>
<comment type="caution">
    <text evidence="2">The sequence shown here is derived from an EMBL/GenBank/DDBJ whole genome shotgun (WGS) entry which is preliminary data.</text>
</comment>
<evidence type="ECO:0000313" key="2">
    <source>
        <dbReference type="EMBL" id="KAK9283512.1"/>
    </source>
</evidence>
<keyword evidence="3" id="KW-1185">Reference proteome</keyword>
<feature type="compositionally biased region" description="Low complexity" evidence="1">
    <location>
        <begin position="56"/>
        <end position="75"/>
    </location>
</feature>
<dbReference type="GO" id="GO:0019210">
    <property type="term" value="F:kinase inhibitor activity"/>
    <property type="evidence" value="ECO:0007669"/>
    <property type="project" value="InterPro"/>
</dbReference>
<organism evidence="2 3">
    <name type="scientific">Liquidambar formosana</name>
    <name type="common">Formosan gum</name>
    <dbReference type="NCBI Taxonomy" id="63359"/>
    <lineage>
        <taxon>Eukaryota</taxon>
        <taxon>Viridiplantae</taxon>
        <taxon>Streptophyta</taxon>
        <taxon>Embryophyta</taxon>
        <taxon>Tracheophyta</taxon>
        <taxon>Spermatophyta</taxon>
        <taxon>Magnoliopsida</taxon>
        <taxon>eudicotyledons</taxon>
        <taxon>Gunneridae</taxon>
        <taxon>Pentapetalae</taxon>
        <taxon>Saxifragales</taxon>
        <taxon>Altingiaceae</taxon>
        <taxon>Liquidambar</taxon>
    </lineage>
</organism>
<dbReference type="AlphaFoldDB" id="A0AAP0RRZ0"/>
<dbReference type="Proteomes" id="UP001415857">
    <property type="component" value="Unassembled WGS sequence"/>
</dbReference>
<dbReference type="EMBL" id="JBBPBK010000006">
    <property type="protein sequence ID" value="KAK9283512.1"/>
    <property type="molecule type" value="Genomic_DNA"/>
</dbReference>
<feature type="compositionally biased region" description="Polar residues" evidence="1">
    <location>
        <begin position="35"/>
        <end position="55"/>
    </location>
</feature>
<name>A0AAP0RRZ0_LIQFO</name>
<evidence type="ECO:0000313" key="3">
    <source>
        <dbReference type="Proteomes" id="UP001415857"/>
    </source>
</evidence>
<dbReference type="PANTHER" id="PTHR33312:SF5">
    <property type="entry name" value="MEMBRANE-ASSOCIATED KINASE REGULATOR 4-RELATED"/>
    <property type="match status" value="1"/>
</dbReference>
<dbReference type="PANTHER" id="PTHR33312">
    <property type="entry name" value="MEMBRANE-ASSOCIATED KINASE REGULATOR 4-RELATED"/>
    <property type="match status" value="1"/>
</dbReference>
<sequence>MKVAKKNPFGQIQKGRHQMSITDMCSFDKEKINEDSGNQPRRSFSMSIKRNSTTKSSSSSSSSGSSSSSCSSNSNGFQELQFLKRSSSSTSEIESSIQGAIAHCKQSQQLFRSRKTVSEVSFCSFAASRIAICEDQERPGLCRG</sequence>
<gene>
    <name evidence="2" type="ORF">L1049_011758</name>
</gene>